<feature type="transmembrane region" description="Helical" evidence="1">
    <location>
        <begin position="29"/>
        <end position="49"/>
    </location>
</feature>
<keyword evidence="4" id="KW-1185">Reference proteome</keyword>
<dbReference type="InterPro" id="IPR037185">
    <property type="entry name" value="EmrE-like"/>
</dbReference>
<feature type="transmembrane region" description="Helical" evidence="1">
    <location>
        <begin position="178"/>
        <end position="198"/>
    </location>
</feature>
<feature type="domain" description="EamA" evidence="2">
    <location>
        <begin position="176"/>
        <end position="285"/>
    </location>
</feature>
<dbReference type="EMBL" id="MTBC01000003">
    <property type="protein sequence ID" value="OQD43392.1"/>
    <property type="molecule type" value="Genomic_DNA"/>
</dbReference>
<reference evidence="3 4" key="1">
    <citation type="submission" date="2016-12" db="EMBL/GenBank/DDBJ databases">
        <authorList>
            <person name="Song W.-J."/>
            <person name="Kurnit D.M."/>
        </authorList>
    </citation>
    <scope>NUCLEOTIDE SEQUENCE [LARGE SCALE GENOMIC DNA]</scope>
    <source>
        <strain evidence="3 4">HSG9</strain>
    </source>
</reference>
<feature type="transmembrane region" description="Helical" evidence="1">
    <location>
        <begin position="146"/>
        <end position="166"/>
    </location>
</feature>
<dbReference type="SUPFAM" id="SSF103481">
    <property type="entry name" value="Multidrug resistance efflux transporter EmrE"/>
    <property type="match status" value="2"/>
</dbReference>
<dbReference type="GO" id="GO:0016020">
    <property type="term" value="C:membrane"/>
    <property type="evidence" value="ECO:0007669"/>
    <property type="project" value="InterPro"/>
</dbReference>
<feature type="transmembrane region" description="Helical" evidence="1">
    <location>
        <begin position="241"/>
        <end position="262"/>
    </location>
</feature>
<evidence type="ECO:0000313" key="3">
    <source>
        <dbReference type="EMBL" id="OQD43392.1"/>
    </source>
</evidence>
<evidence type="ECO:0000313" key="4">
    <source>
        <dbReference type="Proteomes" id="UP000191680"/>
    </source>
</evidence>
<proteinExistence type="predicted"/>
<feature type="transmembrane region" description="Helical" evidence="1">
    <location>
        <begin position="116"/>
        <end position="134"/>
    </location>
</feature>
<feature type="transmembrane region" description="Helical" evidence="1">
    <location>
        <begin position="269"/>
        <end position="286"/>
    </location>
</feature>
<keyword evidence="1" id="KW-1133">Transmembrane helix</keyword>
<dbReference type="Gene3D" id="1.10.3730.20">
    <property type="match status" value="1"/>
</dbReference>
<dbReference type="Pfam" id="PF00892">
    <property type="entry name" value="EamA"/>
    <property type="match status" value="1"/>
</dbReference>
<feature type="transmembrane region" description="Helical" evidence="1">
    <location>
        <begin position="87"/>
        <end position="110"/>
    </location>
</feature>
<feature type="transmembrane region" description="Helical" evidence="1">
    <location>
        <begin position="6"/>
        <end position="22"/>
    </location>
</feature>
<feature type="transmembrane region" description="Helical" evidence="1">
    <location>
        <begin position="61"/>
        <end position="80"/>
    </location>
</feature>
<protein>
    <recommendedName>
        <fullName evidence="2">EamA domain-containing protein</fullName>
    </recommendedName>
</protein>
<evidence type="ECO:0000259" key="2">
    <source>
        <dbReference type="Pfam" id="PF00892"/>
    </source>
</evidence>
<dbReference type="InterPro" id="IPR000620">
    <property type="entry name" value="EamA_dom"/>
</dbReference>
<feature type="transmembrane region" description="Helical" evidence="1">
    <location>
        <begin position="210"/>
        <end position="229"/>
    </location>
</feature>
<comment type="caution">
    <text evidence="3">The sequence shown here is derived from an EMBL/GenBank/DDBJ whole genome shotgun (WGS) entry which is preliminary data.</text>
</comment>
<dbReference type="Proteomes" id="UP000191680">
    <property type="component" value="Unassembled WGS sequence"/>
</dbReference>
<dbReference type="OrthoDB" id="1524053at2"/>
<gene>
    <name evidence="3" type="ORF">BUL40_06065</name>
</gene>
<name>A0A1V6LTA6_9FLAO</name>
<organism evidence="3 4">
    <name type="scientific">Croceivirga radicis</name>
    <dbReference type="NCBI Taxonomy" id="1929488"/>
    <lineage>
        <taxon>Bacteria</taxon>
        <taxon>Pseudomonadati</taxon>
        <taxon>Bacteroidota</taxon>
        <taxon>Flavobacteriia</taxon>
        <taxon>Flavobacteriales</taxon>
        <taxon>Flavobacteriaceae</taxon>
        <taxon>Croceivirga</taxon>
    </lineage>
</organism>
<sequence length="287" mass="31393">MLNLALSVLCSSLIFVIFKLFGTYKIQSLYAIVVNYFVACICGILFYEGKINVSELVGSGWFYGTFALGILFITIFNIMAKSSQLNGVAVTSVATKMSLAIPVLFALLVYKESLSIWQGLGILLALAAVYFASIKKKGLVIAPKTLLLPFLVFIGSGVIDTTIKYIQDEFLDESMYPIFSATVFGAAGTTGVLFLLFNSKKTPIKRNLKNVLGGICLGIPNYFSIYFLLQALNNPKFNSASIFTINNVAIVMFTTFIGILLFKEKLQPKNWLGIGLAVISILLVALF</sequence>
<accession>A0A1V6LTA6</accession>
<keyword evidence="1" id="KW-0472">Membrane</keyword>
<keyword evidence="1" id="KW-0812">Transmembrane</keyword>
<evidence type="ECO:0000256" key="1">
    <source>
        <dbReference type="SAM" id="Phobius"/>
    </source>
</evidence>
<dbReference type="RefSeq" id="WP_080318487.1">
    <property type="nucleotide sequence ID" value="NZ_MTBC01000003.1"/>
</dbReference>
<dbReference type="AlphaFoldDB" id="A0A1V6LTA6"/>